<dbReference type="SUPFAM" id="SSF54060">
    <property type="entry name" value="His-Me finger endonucleases"/>
    <property type="match status" value="1"/>
</dbReference>
<feature type="domain" description="DNA/RNA non-specific endonuclease/pyrophosphatase/phosphodiesterase" evidence="10">
    <location>
        <begin position="61"/>
        <end position="254"/>
    </location>
</feature>
<dbReference type="InterPro" id="IPR020821">
    <property type="entry name" value="ENPP1-3/EXOG-like_nuc-like"/>
</dbReference>
<evidence type="ECO:0000256" key="7">
    <source>
        <dbReference type="ARBA" id="ARBA00022842"/>
    </source>
</evidence>
<reference evidence="11 12" key="1">
    <citation type="submission" date="2023-09" db="EMBL/GenBank/DDBJ databases">
        <authorList>
            <person name="Rey-Velasco X."/>
        </authorList>
    </citation>
    <scope>NUCLEOTIDE SEQUENCE [LARGE SCALE GENOMIC DNA]</scope>
    <source>
        <strain evidence="11 12">W242</strain>
    </source>
</reference>
<keyword evidence="5 8" id="KW-0255">Endonuclease</keyword>
<dbReference type="SMART" id="SM00892">
    <property type="entry name" value="Endonuclease_NS"/>
    <property type="match status" value="1"/>
</dbReference>
<evidence type="ECO:0000259" key="9">
    <source>
        <dbReference type="SMART" id="SM00477"/>
    </source>
</evidence>
<dbReference type="EMBL" id="JAVRHZ010000005">
    <property type="protein sequence ID" value="MDT0556255.1"/>
    <property type="molecule type" value="Genomic_DNA"/>
</dbReference>
<dbReference type="RefSeq" id="WP_311333207.1">
    <property type="nucleotide sequence ID" value="NZ_JAVRHZ010000005.1"/>
</dbReference>
<dbReference type="GO" id="GO:0004519">
    <property type="term" value="F:endonuclease activity"/>
    <property type="evidence" value="ECO:0007669"/>
    <property type="project" value="UniProtKB-KW"/>
</dbReference>
<accession>A0ABU2YG99</accession>
<dbReference type="InterPro" id="IPR040255">
    <property type="entry name" value="Non-specific_endonuclease"/>
</dbReference>
<dbReference type="InterPro" id="IPR018524">
    <property type="entry name" value="DNA/RNA_endonuclease_AS"/>
</dbReference>
<protein>
    <recommendedName>
        <fullName evidence="8">Endonuclease</fullName>
        <ecNumber evidence="8">3.1.30.-</ecNumber>
    </recommendedName>
</protein>
<keyword evidence="12" id="KW-1185">Reference proteome</keyword>
<evidence type="ECO:0000256" key="8">
    <source>
        <dbReference type="RuleBase" id="RU366055"/>
    </source>
</evidence>
<keyword evidence="6 8" id="KW-0378">Hydrolase</keyword>
<evidence type="ECO:0000256" key="6">
    <source>
        <dbReference type="ARBA" id="ARBA00022801"/>
    </source>
</evidence>
<dbReference type="EC" id="3.1.30.-" evidence="8"/>
<evidence type="ECO:0000256" key="1">
    <source>
        <dbReference type="ARBA" id="ARBA00001946"/>
    </source>
</evidence>
<feature type="domain" description="ENPP1-3/EXOG-like endonuclease/phosphodiesterase" evidence="9">
    <location>
        <begin position="62"/>
        <end position="254"/>
    </location>
</feature>
<keyword evidence="3 8" id="KW-0540">Nuclease</keyword>
<comment type="caution">
    <text evidence="11">The sequence shown here is derived from an EMBL/GenBank/DDBJ whole genome shotgun (WGS) entry which is preliminary data.</text>
</comment>
<dbReference type="InterPro" id="IPR044929">
    <property type="entry name" value="DNA/RNA_non-sp_Endonuclease_sf"/>
</dbReference>
<evidence type="ECO:0000313" key="11">
    <source>
        <dbReference type="EMBL" id="MDT0556255.1"/>
    </source>
</evidence>
<comment type="cofactor">
    <cofactor evidence="1 8">
        <name>Mg(2+)</name>
        <dbReference type="ChEBI" id="CHEBI:18420"/>
    </cofactor>
</comment>
<keyword evidence="4 8" id="KW-0479">Metal-binding</keyword>
<name>A0ABU2YG99_9FLAO</name>
<sequence length="272" mass="31817">MRKYIYPIFTIVVIVGLYYAEQYVNRETEAYPDTSNERMKTSSEEFAGDWLPTSTTGTIVKHRYFTLSYDEEHEQAEWVAYPLLKSHLSSNDFKRPYFVEDRSVKTKSADWRSYKNSGYDRGHLCPAGDRRFSKEAYHETFLTSNISPQNNDFNAGVWNKLEQQARYWAKKYNGVYVVTGPILRQGLPTIGIERVSVPDAFYKIIVDNSQKKPKALAFIIPNKETTHSFYDYVTTIDEVEKRTGIDFFSEMNNETERELEASYNLKDWGRNK</sequence>
<dbReference type="Gene3D" id="3.40.570.10">
    <property type="entry name" value="Extracellular Endonuclease, subunit A"/>
    <property type="match status" value="1"/>
</dbReference>
<dbReference type="CDD" id="cd00091">
    <property type="entry name" value="NUC"/>
    <property type="match status" value="1"/>
</dbReference>
<evidence type="ECO:0000313" key="12">
    <source>
        <dbReference type="Proteomes" id="UP001254488"/>
    </source>
</evidence>
<gene>
    <name evidence="11" type="ORF">RM538_09580</name>
</gene>
<dbReference type="PANTHER" id="PTHR13966">
    <property type="entry name" value="ENDONUCLEASE RELATED"/>
    <property type="match status" value="1"/>
</dbReference>
<evidence type="ECO:0000256" key="2">
    <source>
        <dbReference type="ARBA" id="ARBA00010052"/>
    </source>
</evidence>
<dbReference type="SMART" id="SM00477">
    <property type="entry name" value="NUC"/>
    <property type="match status" value="1"/>
</dbReference>
<proteinExistence type="inferred from homology"/>
<dbReference type="PANTHER" id="PTHR13966:SF5">
    <property type="entry name" value="ENDONUCLEASE G, MITOCHONDRIAL"/>
    <property type="match status" value="1"/>
</dbReference>
<dbReference type="InterPro" id="IPR001604">
    <property type="entry name" value="Endo_G_ENPP1-like_dom"/>
</dbReference>
<evidence type="ECO:0000256" key="4">
    <source>
        <dbReference type="ARBA" id="ARBA00022723"/>
    </source>
</evidence>
<evidence type="ECO:0000259" key="10">
    <source>
        <dbReference type="SMART" id="SM00892"/>
    </source>
</evidence>
<comment type="similarity">
    <text evidence="2 8">Belongs to the DNA/RNA non-specific endonuclease family.</text>
</comment>
<keyword evidence="7" id="KW-0460">Magnesium</keyword>
<dbReference type="Pfam" id="PF01223">
    <property type="entry name" value="Endonuclease_NS"/>
    <property type="match status" value="1"/>
</dbReference>
<organism evidence="11 12">
    <name type="scientific">Patiriisocius hiemis</name>
    <dbReference type="NCBI Taxonomy" id="3075604"/>
    <lineage>
        <taxon>Bacteria</taxon>
        <taxon>Pseudomonadati</taxon>
        <taxon>Bacteroidota</taxon>
        <taxon>Flavobacteriia</taxon>
        <taxon>Flavobacteriales</taxon>
        <taxon>Flavobacteriaceae</taxon>
        <taxon>Patiriisocius</taxon>
    </lineage>
</organism>
<dbReference type="PROSITE" id="PS01070">
    <property type="entry name" value="NUCLEASE_NON_SPEC"/>
    <property type="match status" value="1"/>
</dbReference>
<dbReference type="Proteomes" id="UP001254488">
    <property type="component" value="Unassembled WGS sequence"/>
</dbReference>
<evidence type="ECO:0000256" key="3">
    <source>
        <dbReference type="ARBA" id="ARBA00022722"/>
    </source>
</evidence>
<dbReference type="InterPro" id="IPR044925">
    <property type="entry name" value="His-Me_finger_sf"/>
</dbReference>
<evidence type="ECO:0000256" key="5">
    <source>
        <dbReference type="ARBA" id="ARBA00022759"/>
    </source>
</evidence>